<name>A0ACC3DQC2_9PEZI</name>
<dbReference type="Proteomes" id="UP001186974">
    <property type="component" value="Unassembled WGS sequence"/>
</dbReference>
<evidence type="ECO:0000313" key="2">
    <source>
        <dbReference type="Proteomes" id="UP001186974"/>
    </source>
</evidence>
<reference evidence="1" key="1">
    <citation type="submission" date="2024-09" db="EMBL/GenBank/DDBJ databases">
        <title>Black Yeasts Isolated from many extreme environments.</title>
        <authorList>
            <person name="Coleine C."/>
            <person name="Stajich J.E."/>
            <person name="Selbmann L."/>
        </authorList>
    </citation>
    <scope>NUCLEOTIDE SEQUENCE</scope>
    <source>
        <strain evidence="1">CCFEE 5737</strain>
    </source>
</reference>
<sequence length="289" mass="32509">MVVARLTRSYGDYHGAAAEYAEQTPSLRTQGIQPCQQAFGDHCYRLGCDHIIKTDSPELCGANCSFSKATNSSQNVPPFSCIARIEVQLDQYNEQRVAEEWAKPKSRNIGREYFNFHIEQHLRPQWNAEDELMFDQMVVEGRETYKVIGSNDPEVEIGLAAMMLDVALNERPLTGKQRNHEALDAYFARRQSRMDIDSPTIASGVRIPSPEPHLGLGTRMQMADVAVGSRPAVESAQFVVVPKAPSMRRKHKKVRMSELMMSLKSMVLQPGEEHGDADKGIDRDVEMEI</sequence>
<gene>
    <name evidence="1" type="ORF">LTS18_006662</name>
</gene>
<keyword evidence="2" id="KW-1185">Reference proteome</keyword>
<organism evidence="1 2">
    <name type="scientific">Coniosporium uncinatum</name>
    <dbReference type="NCBI Taxonomy" id="93489"/>
    <lineage>
        <taxon>Eukaryota</taxon>
        <taxon>Fungi</taxon>
        <taxon>Dikarya</taxon>
        <taxon>Ascomycota</taxon>
        <taxon>Pezizomycotina</taxon>
        <taxon>Dothideomycetes</taxon>
        <taxon>Dothideomycetes incertae sedis</taxon>
        <taxon>Coniosporium</taxon>
    </lineage>
</organism>
<dbReference type="EMBL" id="JAWDJW010001627">
    <property type="protein sequence ID" value="KAK3078767.1"/>
    <property type="molecule type" value="Genomic_DNA"/>
</dbReference>
<proteinExistence type="predicted"/>
<accession>A0ACC3DQC2</accession>
<protein>
    <submittedName>
        <fullName evidence="1">Uncharacterized protein</fullName>
    </submittedName>
</protein>
<evidence type="ECO:0000313" key="1">
    <source>
        <dbReference type="EMBL" id="KAK3078767.1"/>
    </source>
</evidence>
<comment type="caution">
    <text evidence="1">The sequence shown here is derived from an EMBL/GenBank/DDBJ whole genome shotgun (WGS) entry which is preliminary data.</text>
</comment>